<reference evidence="3" key="2">
    <citation type="submission" date="2012-09" db="EMBL/GenBank/DDBJ databases">
        <title>The complete sequence of Psychroflexus torquis an extreme psychrophile from sea-ice that is stimulated by light.</title>
        <authorList>
            <person name="Feng S."/>
            <person name="Powell S.M."/>
            <person name="Bowman J.P."/>
        </authorList>
    </citation>
    <scope>NUCLEOTIDE SEQUENCE [LARGE SCALE GENOMIC DNA]</scope>
    <source>
        <strain evidence="3">ATCC 700755</strain>
    </source>
</reference>
<dbReference type="GO" id="GO:0000155">
    <property type="term" value="F:phosphorelay sensor kinase activity"/>
    <property type="evidence" value="ECO:0007669"/>
    <property type="project" value="InterPro"/>
</dbReference>
<dbReference type="InterPro" id="IPR050640">
    <property type="entry name" value="Bact_2-comp_sensor_kinase"/>
</dbReference>
<evidence type="ECO:0000256" key="1">
    <source>
        <dbReference type="SAM" id="Phobius"/>
    </source>
</evidence>
<dbReference type="Proteomes" id="UP000008514">
    <property type="component" value="Chromosome"/>
</dbReference>
<dbReference type="HOGENOM" id="CLU_020473_1_0_10"/>
<name>K4IFV9_PSYTT</name>
<dbReference type="PANTHER" id="PTHR34220:SF7">
    <property type="entry name" value="SENSOR HISTIDINE KINASE YPDA"/>
    <property type="match status" value="1"/>
</dbReference>
<keyword evidence="1" id="KW-0472">Membrane</keyword>
<evidence type="ECO:0000313" key="4">
    <source>
        <dbReference type="Proteomes" id="UP000008514"/>
    </source>
</evidence>
<dbReference type="Pfam" id="PF06580">
    <property type="entry name" value="His_kinase"/>
    <property type="match status" value="1"/>
</dbReference>
<proteinExistence type="predicted"/>
<keyword evidence="1" id="KW-1133">Transmembrane helix</keyword>
<dbReference type="eggNOG" id="COG2972">
    <property type="taxonomic scope" value="Bacteria"/>
</dbReference>
<dbReference type="PANTHER" id="PTHR34220">
    <property type="entry name" value="SENSOR HISTIDINE KINASE YPDA"/>
    <property type="match status" value="1"/>
</dbReference>
<organism evidence="3 4">
    <name type="scientific">Psychroflexus torquis (strain ATCC 700755 / CIP 106069 / ACAM 623)</name>
    <dbReference type="NCBI Taxonomy" id="313595"/>
    <lineage>
        <taxon>Bacteria</taxon>
        <taxon>Pseudomonadati</taxon>
        <taxon>Bacteroidota</taxon>
        <taxon>Flavobacteriia</taxon>
        <taxon>Flavobacteriales</taxon>
        <taxon>Flavobacteriaceae</taxon>
        <taxon>Psychroflexus</taxon>
    </lineage>
</organism>
<dbReference type="EMBL" id="CP003879">
    <property type="protein sequence ID" value="AFU69417.1"/>
    <property type="molecule type" value="Genomic_DNA"/>
</dbReference>
<keyword evidence="4" id="KW-1185">Reference proteome</keyword>
<feature type="transmembrane region" description="Helical" evidence="1">
    <location>
        <begin position="21"/>
        <end position="43"/>
    </location>
</feature>
<dbReference type="KEGG" id="ptq:P700755_002675"/>
<reference evidence="3" key="1">
    <citation type="submission" date="2006-03" db="EMBL/GenBank/DDBJ databases">
        <authorList>
            <person name="Bowman J."/>
            <person name="Ferriera S."/>
            <person name="Johnson J."/>
            <person name="Kravitz S."/>
            <person name="Halpern A."/>
            <person name="Remington K."/>
            <person name="Beeson K."/>
            <person name="Tran B."/>
            <person name="Rogers Y.-H."/>
            <person name="Friedman R."/>
            <person name="Venter J.C."/>
        </authorList>
    </citation>
    <scope>NUCLEOTIDE SEQUENCE [LARGE SCALE GENOMIC DNA]</scope>
    <source>
        <strain evidence="3">ATCC 700755</strain>
    </source>
</reference>
<gene>
    <name evidence="3" type="ordered locus">P700755_002675</name>
</gene>
<evidence type="ECO:0000259" key="2">
    <source>
        <dbReference type="Pfam" id="PF06580"/>
    </source>
</evidence>
<dbReference type="InterPro" id="IPR010559">
    <property type="entry name" value="Sig_transdc_His_kin_internal"/>
</dbReference>
<feature type="transmembrane region" description="Helical" evidence="1">
    <location>
        <begin position="129"/>
        <end position="148"/>
    </location>
</feature>
<dbReference type="STRING" id="313595.P700755_002675"/>
<dbReference type="AlphaFoldDB" id="K4IFV9"/>
<sequence length="354" mass="41655">MSLYYVCLMIRTFIYNNKKRFITHVSILLSIAVLFSLILVISLESVFSFGIFFDYLLQAITTIFLLLAPPIYLNIYWLIPRFIEQKKYFNYAVIVLVLIIVWGYVLGVVEPWMDEHWFNQPKQDSSMQTGVAVMIFILISTTLLYLSYKWYIQLSKIKQVENDQLNLELSSLKNQINPHFFFNTLNNLYALSLEKSDETPSVILKLSEMMRYTIYDCKESKVSVMDEITYLENFITLQKVRHHERGLITFKNEVVNSDMQIAPMILIVFLENAFKHGFDLIDKDAFINLNLKIKKNTLHFYTENNFIEIENGHQIGIGLENVKRRLSLIYPKTHELEVIKSKNVFSVDLKLYVE</sequence>
<dbReference type="GO" id="GO:0016020">
    <property type="term" value="C:membrane"/>
    <property type="evidence" value="ECO:0007669"/>
    <property type="project" value="InterPro"/>
</dbReference>
<evidence type="ECO:0000313" key="3">
    <source>
        <dbReference type="EMBL" id="AFU69417.1"/>
    </source>
</evidence>
<feature type="transmembrane region" description="Helical" evidence="1">
    <location>
        <begin position="88"/>
        <end position="109"/>
    </location>
</feature>
<accession>K4IFV9</accession>
<protein>
    <submittedName>
        <fullName evidence="3">Two-component system sensor hisitidine kinase LytS-like protein</fullName>
    </submittedName>
</protein>
<feature type="transmembrane region" description="Helical" evidence="1">
    <location>
        <begin position="55"/>
        <end position="76"/>
    </location>
</feature>
<feature type="domain" description="Signal transduction histidine kinase internal region" evidence="2">
    <location>
        <begin position="168"/>
        <end position="245"/>
    </location>
</feature>
<keyword evidence="1" id="KW-0812">Transmembrane</keyword>